<proteinExistence type="predicted"/>
<name>A0A7M2SE15_9ACTN</name>
<evidence type="ECO:0000313" key="1">
    <source>
        <dbReference type="EMBL" id="QOV33728.1"/>
    </source>
</evidence>
<dbReference type="RefSeq" id="WP_194038604.1">
    <property type="nucleotide sequence ID" value="NZ_CP063373.1"/>
</dbReference>
<gene>
    <name evidence="1" type="ORF">IM697_26445</name>
</gene>
<reference evidence="1 2" key="1">
    <citation type="submission" date="2020-10" db="EMBL/GenBank/DDBJ databases">
        <title>Streptomyces ferrugineus complate genome analysis.</title>
        <authorList>
            <person name="Anwar N."/>
        </authorList>
    </citation>
    <scope>NUCLEOTIDE SEQUENCE [LARGE SCALE GENOMIC DNA]</scope>
    <source>
        <strain evidence="1 2">CCTCC AA2014009</strain>
    </source>
</reference>
<organism evidence="1 2">
    <name type="scientific">Streptomyces ferrugineus</name>
    <dbReference type="NCBI Taxonomy" id="1413221"/>
    <lineage>
        <taxon>Bacteria</taxon>
        <taxon>Bacillati</taxon>
        <taxon>Actinomycetota</taxon>
        <taxon>Actinomycetes</taxon>
        <taxon>Kitasatosporales</taxon>
        <taxon>Streptomycetaceae</taxon>
        <taxon>Streptomyces</taxon>
    </lineage>
</organism>
<evidence type="ECO:0000313" key="2">
    <source>
        <dbReference type="Proteomes" id="UP000594205"/>
    </source>
</evidence>
<accession>A0A7M2SE15</accession>
<sequence>MRVLVGNQSWLDAAAQFVNESAELLGPRPVWLFSVGMPGALRGPLRRMGAREAPVILRRSVPADLPYRSHRLFSGVIRASHLPLGGRIRFRLMGSRYGDCRDWGAIDAWAVEIARELLDA</sequence>
<dbReference type="EMBL" id="CP063373">
    <property type="protein sequence ID" value="QOV33728.1"/>
    <property type="molecule type" value="Genomic_DNA"/>
</dbReference>
<protein>
    <submittedName>
        <fullName evidence="1">Flavodoxin</fullName>
    </submittedName>
</protein>
<dbReference type="KEGG" id="sfeu:IM697_26445"/>
<keyword evidence="2" id="KW-1185">Reference proteome</keyword>
<dbReference type="AlphaFoldDB" id="A0A7M2SE15"/>
<dbReference type="Proteomes" id="UP000594205">
    <property type="component" value="Chromosome"/>
</dbReference>